<dbReference type="Pfam" id="PF10387">
    <property type="entry name" value="DUF2442"/>
    <property type="match status" value="1"/>
</dbReference>
<dbReference type="Gene3D" id="3.30.2020.10">
    <property type="entry name" value="NE0471-like N-terminal domain"/>
    <property type="match status" value="1"/>
</dbReference>
<dbReference type="EMBL" id="FWXY01000023">
    <property type="protein sequence ID" value="SMD04213.1"/>
    <property type="molecule type" value="Genomic_DNA"/>
</dbReference>
<evidence type="ECO:0000313" key="1">
    <source>
        <dbReference type="EMBL" id="SMD04213.1"/>
    </source>
</evidence>
<sequence>MHPKIKSAKAVGEYTLEIVFDNQYKKRYNIAPLLKKEMFAPLKNSFFFKNVRVEQGGYAIFWDQNIDISEYELWINGEDMP</sequence>
<dbReference type="RefSeq" id="WP_084071226.1">
    <property type="nucleotide sequence ID" value="NZ_FWXY01000023.1"/>
</dbReference>
<protein>
    <recommendedName>
        <fullName evidence="3">DUF2442 domain-containing protein</fullName>
    </recommendedName>
</protein>
<dbReference type="OrthoDB" id="427321at2"/>
<dbReference type="STRING" id="1121400.SAMN02746065_12361"/>
<dbReference type="SUPFAM" id="SSF143880">
    <property type="entry name" value="NE0471 N-terminal domain-like"/>
    <property type="match status" value="1"/>
</dbReference>
<gene>
    <name evidence="1" type="ORF">SAMN02746065_12361</name>
</gene>
<name>A0A1W2E3A6_9BACT</name>
<reference evidence="1 2" key="1">
    <citation type="submission" date="2017-04" db="EMBL/GenBank/DDBJ databases">
        <authorList>
            <person name="Afonso C.L."/>
            <person name="Miller P.J."/>
            <person name="Scott M.A."/>
            <person name="Spackman E."/>
            <person name="Goraichik I."/>
            <person name="Dimitrov K.M."/>
            <person name="Suarez D.L."/>
            <person name="Swayne D.E."/>
        </authorList>
    </citation>
    <scope>NUCLEOTIDE SEQUENCE [LARGE SCALE GENOMIC DNA]</scope>
    <source>
        <strain evidence="1 2">DSM 3385</strain>
    </source>
</reference>
<evidence type="ECO:0008006" key="3">
    <source>
        <dbReference type="Google" id="ProtNLM"/>
    </source>
</evidence>
<dbReference type="Proteomes" id="UP000192418">
    <property type="component" value="Unassembled WGS sequence"/>
</dbReference>
<accession>A0A1W2E3A6</accession>
<dbReference type="InterPro" id="IPR036782">
    <property type="entry name" value="NE0471-like_N"/>
</dbReference>
<evidence type="ECO:0000313" key="2">
    <source>
        <dbReference type="Proteomes" id="UP000192418"/>
    </source>
</evidence>
<dbReference type="InterPro" id="IPR018841">
    <property type="entry name" value="DUF2442"/>
</dbReference>
<dbReference type="AlphaFoldDB" id="A0A1W2E3A6"/>
<proteinExistence type="predicted"/>
<organism evidence="1 2">
    <name type="scientific">Desulfocicer vacuolatum DSM 3385</name>
    <dbReference type="NCBI Taxonomy" id="1121400"/>
    <lineage>
        <taxon>Bacteria</taxon>
        <taxon>Pseudomonadati</taxon>
        <taxon>Thermodesulfobacteriota</taxon>
        <taxon>Desulfobacteria</taxon>
        <taxon>Desulfobacterales</taxon>
        <taxon>Desulfobacteraceae</taxon>
        <taxon>Desulfocicer</taxon>
    </lineage>
</organism>
<keyword evidence="2" id="KW-1185">Reference proteome</keyword>